<dbReference type="Pfam" id="PF13481">
    <property type="entry name" value="AAA_25"/>
    <property type="match status" value="1"/>
</dbReference>
<dbReference type="EMBL" id="JAAZSQ010000018">
    <property type="protein sequence ID" value="NKX56008.1"/>
    <property type="molecule type" value="Genomic_DNA"/>
</dbReference>
<keyword evidence="2" id="KW-1185">Reference proteome</keyword>
<dbReference type="Gene3D" id="3.40.50.300">
    <property type="entry name" value="P-loop containing nucleotide triphosphate hydrolases"/>
    <property type="match status" value="1"/>
</dbReference>
<evidence type="ECO:0000313" key="2">
    <source>
        <dbReference type="Proteomes" id="UP000544090"/>
    </source>
</evidence>
<comment type="caution">
    <text evidence="1">The sequence shown here is derived from an EMBL/GenBank/DDBJ whole genome shotgun (WGS) entry which is preliminary data.</text>
</comment>
<protein>
    <submittedName>
        <fullName evidence="1">AAA family ATPase</fullName>
    </submittedName>
</protein>
<organism evidence="1 2">
    <name type="scientific">Arthrobacter mobilis</name>
    <dbReference type="NCBI Taxonomy" id="2724944"/>
    <lineage>
        <taxon>Bacteria</taxon>
        <taxon>Bacillati</taxon>
        <taxon>Actinomycetota</taxon>
        <taxon>Actinomycetes</taxon>
        <taxon>Micrococcales</taxon>
        <taxon>Micrococcaceae</taxon>
        <taxon>Arthrobacter</taxon>
    </lineage>
</organism>
<dbReference type="Proteomes" id="UP000544090">
    <property type="component" value="Unassembled WGS sequence"/>
</dbReference>
<reference evidence="1 2" key="1">
    <citation type="submission" date="2020-04" db="EMBL/GenBank/DDBJ databases">
        <title>Arthrobacter sp. nov.</title>
        <authorList>
            <person name="Liu S."/>
        </authorList>
    </citation>
    <scope>NUCLEOTIDE SEQUENCE [LARGE SCALE GENOMIC DNA]</scope>
    <source>
        <strain evidence="1 2">E918</strain>
    </source>
</reference>
<name>A0A7X6HF43_9MICC</name>
<evidence type="ECO:0000313" key="1">
    <source>
        <dbReference type="EMBL" id="NKX56008.1"/>
    </source>
</evidence>
<dbReference type="SUPFAM" id="SSF52540">
    <property type="entry name" value="P-loop containing nucleoside triphosphate hydrolases"/>
    <property type="match status" value="1"/>
</dbReference>
<dbReference type="AlphaFoldDB" id="A0A7X6HF43"/>
<accession>A0A7X6HF43</accession>
<proteinExistence type="predicted"/>
<dbReference type="InterPro" id="IPR027417">
    <property type="entry name" value="P-loop_NTPase"/>
</dbReference>
<dbReference type="RefSeq" id="WP_168487951.1">
    <property type="nucleotide sequence ID" value="NZ_JAAZSQ010000018.1"/>
</dbReference>
<dbReference type="Gene3D" id="3.40.1360.10">
    <property type="match status" value="1"/>
</dbReference>
<gene>
    <name evidence="1" type="ORF">HGG74_15975</name>
</gene>
<sequence length="715" mass="77227">MSTSPIVSTLDEAIQALDSLGLSHSPQSNGGIMCQCPAHDGGDENCSIRVIDGKVAAKCFSHGCEYKDIMTALETQMKGTGSGSNVVAIQSRKPKAAKKSNVDHGPRTKEAEYSFTDHQGKWYFTHIKFRHLKSPVPGKKSFDYDKSYPDVLGDLRESDMMPLYNAVEAFQAAKKGKRLFWSEGEGDVEALRGVGEVAVTTHAGAGTPPRQGGVNLSILEGAGKVTIIADKDKVGYSYAKRVREDLMKAQIGLGGKIEIVHTPLDKVGADVSDHLAAGLSLEDLVEVPEDLLETDEEKAEGTVKAVASWDPIDLTSYLQGRIEPKHPEFLVRSDGQALWYRGEIHSLHGESESGKSMVAQWECARLVKAGCKVLYVDFESDPANIVARLVNVFQVRKAAILEHFTYVNPAVDPDTNHAEAIAWGQVLSKPYDLAIIDGVTESLTVAGGATKDNDSITVWGRRFPRKIADYTGAAVVMIDHVTKDAESRGRFGIGGQAKMSILTGTAITVDVIAPLGVGRAGVLKLSVGKDRPGNVRGHCAPEAGKDRLQEAARFKVDSTGTVPVIELTPWEGAETGGKDYVRIFAERCSAWLEAVGGQHTFNEIAKPHAQGGVGGKRPTIQEALAALVRSDYVSMTPGKNNSKLYQHVRQFRGNRPLDKGNGPETPEIPVKAVPVRPTPAFDIPAETCEEHIVAAEDEIMGCYECTLIRQVEEVA</sequence>